<dbReference type="Pfam" id="PF00849">
    <property type="entry name" value="PseudoU_synth_2"/>
    <property type="match status" value="1"/>
</dbReference>
<keyword evidence="5" id="KW-1185">Reference proteome</keyword>
<evidence type="ECO:0000259" key="3">
    <source>
        <dbReference type="Pfam" id="PF00849"/>
    </source>
</evidence>
<feature type="domain" description="Pseudouridine synthase RsuA/RluA-like" evidence="3">
    <location>
        <begin position="111"/>
        <end position="293"/>
    </location>
</feature>
<sequence>MGPRELPAGGGAVAGGAASDAACSDPGRAPGGDANAGGAAGGGQLLEGVTPRRLRQLQLTALLEKQKVSIAQHAAILRDDAYMESWYFEELAATPAPESAAARSMAEALCVVCKPPDVRVDVPRRRPDYYAADEPLRHFPEEVTVEDWFLGRYRGEKFRLVNQLDFATSGILVLGRTKEGAAWASAALRTKEDATASSSDKVYDCIVCGSVVPAEGTISAPIRDRCKGSFERVVDEADDCDAGADRATLNWQFAETEFTVRKRGVYAGGVPASLLRVQLRTGRRHQIRVHLAHIGHPVLGDDTYCRSEGRVGQDAPRMFLHASALVLRGCADKGNKDPVALRYESESGFESLLQEVRMAESASTLAWLGDSKSALLSATPRNGTRVHLRLSFVLNRRCASSVSSWQRVW</sequence>
<dbReference type="PANTHER" id="PTHR21600:SF87">
    <property type="entry name" value="RNA PSEUDOURIDYLATE SYNTHASE DOMAIN-CONTAINING PROTEIN 1"/>
    <property type="match status" value="1"/>
</dbReference>
<comment type="similarity">
    <text evidence="1">Belongs to the pseudouridine synthase RluA family.</text>
</comment>
<proteinExistence type="inferred from homology"/>
<dbReference type="InterPro" id="IPR050188">
    <property type="entry name" value="RluA_PseudoU_synthase"/>
</dbReference>
<dbReference type="InterPro" id="IPR006145">
    <property type="entry name" value="PsdUridine_synth_RsuA/RluA"/>
</dbReference>
<protein>
    <recommendedName>
        <fullName evidence="3">Pseudouridine synthase RsuA/RluA-like domain-containing protein</fullName>
    </recommendedName>
</protein>
<comment type="caution">
    <text evidence="4">The sequence shown here is derived from an EMBL/GenBank/DDBJ whole genome shotgun (WGS) entry which is preliminary data.</text>
</comment>
<dbReference type="PANTHER" id="PTHR21600">
    <property type="entry name" value="MITOCHONDRIAL RNA PSEUDOURIDINE SYNTHASE"/>
    <property type="match status" value="1"/>
</dbReference>
<name>A0ABN9WM09_9DINO</name>
<reference evidence="4" key="1">
    <citation type="submission" date="2023-10" db="EMBL/GenBank/DDBJ databases">
        <authorList>
            <person name="Chen Y."/>
            <person name="Shah S."/>
            <person name="Dougan E. K."/>
            <person name="Thang M."/>
            <person name="Chan C."/>
        </authorList>
    </citation>
    <scope>NUCLEOTIDE SEQUENCE [LARGE SCALE GENOMIC DNA]</scope>
</reference>
<evidence type="ECO:0000256" key="2">
    <source>
        <dbReference type="SAM" id="MobiDB-lite"/>
    </source>
</evidence>
<feature type="region of interest" description="Disordered" evidence="2">
    <location>
        <begin position="1"/>
        <end position="36"/>
    </location>
</feature>
<dbReference type="Gene3D" id="3.30.2350.10">
    <property type="entry name" value="Pseudouridine synthase"/>
    <property type="match status" value="1"/>
</dbReference>
<dbReference type="CDD" id="cd02869">
    <property type="entry name" value="PseudoU_synth_RluA_like"/>
    <property type="match status" value="1"/>
</dbReference>
<evidence type="ECO:0000313" key="5">
    <source>
        <dbReference type="Proteomes" id="UP001189429"/>
    </source>
</evidence>
<dbReference type="SUPFAM" id="SSF55120">
    <property type="entry name" value="Pseudouridine synthase"/>
    <property type="match status" value="1"/>
</dbReference>
<accession>A0ABN9WM09</accession>
<organism evidence="4 5">
    <name type="scientific">Prorocentrum cordatum</name>
    <dbReference type="NCBI Taxonomy" id="2364126"/>
    <lineage>
        <taxon>Eukaryota</taxon>
        <taxon>Sar</taxon>
        <taxon>Alveolata</taxon>
        <taxon>Dinophyceae</taxon>
        <taxon>Prorocentrales</taxon>
        <taxon>Prorocentraceae</taxon>
        <taxon>Prorocentrum</taxon>
    </lineage>
</organism>
<evidence type="ECO:0000256" key="1">
    <source>
        <dbReference type="ARBA" id="ARBA00010876"/>
    </source>
</evidence>
<dbReference type="Proteomes" id="UP001189429">
    <property type="component" value="Unassembled WGS sequence"/>
</dbReference>
<feature type="compositionally biased region" description="Low complexity" evidence="2">
    <location>
        <begin position="15"/>
        <end position="33"/>
    </location>
</feature>
<evidence type="ECO:0000313" key="4">
    <source>
        <dbReference type="EMBL" id="CAK0886522.1"/>
    </source>
</evidence>
<dbReference type="InterPro" id="IPR020103">
    <property type="entry name" value="PsdUridine_synth_cat_dom_sf"/>
</dbReference>
<gene>
    <name evidence="4" type="ORF">PCOR1329_LOCUS67844</name>
</gene>
<dbReference type="EMBL" id="CAUYUJ010018815">
    <property type="protein sequence ID" value="CAK0886522.1"/>
    <property type="molecule type" value="Genomic_DNA"/>
</dbReference>